<comment type="caution">
    <text evidence="3">The sequence shown here is derived from an EMBL/GenBank/DDBJ whole genome shotgun (WGS) entry which is preliminary data.</text>
</comment>
<evidence type="ECO:0000256" key="1">
    <source>
        <dbReference type="SAM" id="Phobius"/>
    </source>
</evidence>
<gene>
    <name evidence="3" type="ORF">SAMN05216232_0284</name>
</gene>
<evidence type="ECO:0000313" key="3">
    <source>
        <dbReference type="EMBL" id="SEP59325.1"/>
    </source>
</evidence>
<dbReference type="InterPro" id="IPR018604">
    <property type="entry name" value="YycI-like"/>
</dbReference>
<evidence type="ECO:0000259" key="2">
    <source>
        <dbReference type="Pfam" id="PF09648"/>
    </source>
</evidence>
<evidence type="ECO:0000313" key="4">
    <source>
        <dbReference type="Proteomes" id="UP000198733"/>
    </source>
</evidence>
<keyword evidence="1" id="KW-1133">Transmembrane helix</keyword>
<name>A0A1H8Z4D5_9BACI</name>
<keyword evidence="1" id="KW-0472">Membrane</keyword>
<proteinExistence type="predicted"/>
<dbReference type="Gene3D" id="2.40.128.690">
    <property type="entry name" value="YycH protein, domain 3-like"/>
    <property type="match status" value="1"/>
</dbReference>
<reference evidence="3 4" key="1">
    <citation type="submission" date="2016-10" db="EMBL/GenBank/DDBJ databases">
        <authorList>
            <person name="Varghese N."/>
            <person name="Submissions S."/>
        </authorList>
    </citation>
    <scope>NUCLEOTIDE SEQUENCE [LARGE SCALE GENOMIC DNA]</scope>
    <source>
        <strain evidence="3 4">CGMCC 1.7734</strain>
    </source>
</reference>
<sequence length="306" mass="35062">MQWRQIKTLFILCFLILNAYLLFMFFDKLEELDYGLAENEESSTFKEQLENENITISADLPEEELDKSYISVNQKSFTDEEVESLNGLDGQQSEVINGNFIVSLFEEPVTIPENADNTLISEIVKSKILLSDNYTYGTWNEEMNILVFFQEKNGLPIYYNQNGIVVVYLNNDNEMIFYTQTVLGEAESPTDTESLIKPISAIQVLFDGNRLLAGDEITDVNMGFHTRIPLSSGEQLFAPTWTITVNDNENFYVNAIENLVFSSDEMTFLTQYITDTTETLQELKDGNEVKEFVLNHLNTKLIDKSE</sequence>
<accession>A0A1H8Z4D5</accession>
<keyword evidence="1" id="KW-0812">Transmembrane</keyword>
<feature type="transmembrane region" description="Helical" evidence="1">
    <location>
        <begin position="9"/>
        <end position="26"/>
    </location>
</feature>
<dbReference type="EMBL" id="FOEH01000001">
    <property type="protein sequence ID" value="SEP59325.1"/>
    <property type="molecule type" value="Genomic_DNA"/>
</dbReference>
<dbReference type="RefSeq" id="WP_092501659.1">
    <property type="nucleotide sequence ID" value="NZ_FOEH01000001.1"/>
</dbReference>
<organism evidence="3 4">
    <name type="scientific">Virgibacillus subterraneus</name>
    <dbReference type="NCBI Taxonomy" id="621109"/>
    <lineage>
        <taxon>Bacteria</taxon>
        <taxon>Bacillati</taxon>
        <taxon>Bacillota</taxon>
        <taxon>Bacilli</taxon>
        <taxon>Bacillales</taxon>
        <taxon>Bacillaceae</taxon>
        <taxon>Virgibacillus</taxon>
    </lineage>
</organism>
<dbReference type="Proteomes" id="UP000198733">
    <property type="component" value="Unassembled WGS sequence"/>
</dbReference>
<dbReference type="Pfam" id="PF09648">
    <property type="entry name" value="YycI"/>
    <property type="match status" value="1"/>
</dbReference>
<protein>
    <submittedName>
        <fullName evidence="3">Two-component signal transduction system YycFG, regulatory protein YycI</fullName>
    </submittedName>
</protein>
<feature type="domain" description="Regulatory protein YycH-like" evidence="2">
    <location>
        <begin position="40"/>
        <end position="256"/>
    </location>
</feature>
<keyword evidence="4" id="KW-1185">Reference proteome</keyword>